<feature type="compositionally biased region" description="Basic and acidic residues" evidence="6">
    <location>
        <begin position="253"/>
        <end position="271"/>
    </location>
</feature>
<evidence type="ECO:0000313" key="9">
    <source>
        <dbReference type="RefSeq" id="XP_022946072.1"/>
    </source>
</evidence>
<dbReference type="AlphaFoldDB" id="A0A6J1G2N9"/>
<organism evidence="8 9">
    <name type="scientific">Cucurbita moschata</name>
    <name type="common">Winter crookneck squash</name>
    <name type="synonym">Cucurbita pepo var. moschata</name>
    <dbReference type="NCBI Taxonomy" id="3662"/>
    <lineage>
        <taxon>Eukaryota</taxon>
        <taxon>Viridiplantae</taxon>
        <taxon>Streptophyta</taxon>
        <taxon>Embryophyta</taxon>
        <taxon>Tracheophyta</taxon>
        <taxon>Spermatophyta</taxon>
        <taxon>Magnoliopsida</taxon>
        <taxon>eudicotyledons</taxon>
        <taxon>Gunneridae</taxon>
        <taxon>Pentapetalae</taxon>
        <taxon>rosids</taxon>
        <taxon>fabids</taxon>
        <taxon>Cucurbitales</taxon>
        <taxon>Cucurbitaceae</taxon>
        <taxon>Cucurbiteae</taxon>
        <taxon>Cucurbita</taxon>
    </lineage>
</organism>
<dbReference type="PROSITE" id="PS50982">
    <property type="entry name" value="MBD"/>
    <property type="match status" value="1"/>
</dbReference>
<feature type="compositionally biased region" description="Basic and acidic residues" evidence="6">
    <location>
        <begin position="178"/>
        <end position="208"/>
    </location>
</feature>
<dbReference type="GO" id="GO:0005634">
    <property type="term" value="C:nucleus"/>
    <property type="evidence" value="ECO:0007669"/>
    <property type="project" value="UniProtKB-SubCell"/>
</dbReference>
<dbReference type="PANTHER" id="PTHR33729:SF6">
    <property type="entry name" value="METHYL-CPG-BINDING DOMAIN-CONTAINING PROTEIN 11"/>
    <property type="match status" value="1"/>
</dbReference>
<feature type="region of interest" description="Disordered" evidence="6">
    <location>
        <begin position="61"/>
        <end position="346"/>
    </location>
</feature>
<feature type="compositionally biased region" description="Basic and acidic residues" evidence="6">
    <location>
        <begin position="81"/>
        <end position="93"/>
    </location>
</feature>
<feature type="compositionally biased region" description="Basic and acidic residues" evidence="6">
    <location>
        <begin position="114"/>
        <end position="170"/>
    </location>
</feature>
<comment type="subcellular location">
    <subcellularLocation>
        <location evidence="1">Nucleus</location>
    </subcellularLocation>
</comment>
<evidence type="ECO:0000256" key="4">
    <source>
        <dbReference type="ARBA" id="ARBA00023163"/>
    </source>
</evidence>
<keyword evidence="8" id="KW-1185">Reference proteome</keyword>
<dbReference type="InterPro" id="IPR039622">
    <property type="entry name" value="MBD10/11"/>
</dbReference>
<evidence type="ECO:0000256" key="5">
    <source>
        <dbReference type="ARBA" id="ARBA00023242"/>
    </source>
</evidence>
<keyword evidence="3" id="KW-0238">DNA-binding</keyword>
<dbReference type="Gene3D" id="3.30.890.10">
    <property type="entry name" value="Methyl-cpg-binding Protein 2, Chain A"/>
    <property type="match status" value="1"/>
</dbReference>
<evidence type="ECO:0000256" key="2">
    <source>
        <dbReference type="ARBA" id="ARBA00023015"/>
    </source>
</evidence>
<evidence type="ECO:0000256" key="1">
    <source>
        <dbReference type="ARBA" id="ARBA00004123"/>
    </source>
</evidence>
<proteinExistence type="predicted"/>
<dbReference type="PANTHER" id="PTHR33729">
    <property type="entry name" value="METHYL-CPG BINDING DOMAIN CONTAINING PROTEIN, EXPRESSED"/>
    <property type="match status" value="1"/>
</dbReference>
<accession>A0A6J1G2N9</accession>
<gene>
    <name evidence="9" type="primary">LOC111450270</name>
</gene>
<feature type="domain" description="MBD" evidence="7">
    <location>
        <begin position="11"/>
        <end position="81"/>
    </location>
</feature>
<evidence type="ECO:0000256" key="3">
    <source>
        <dbReference type="ARBA" id="ARBA00023125"/>
    </source>
</evidence>
<dbReference type="GO" id="GO:0003677">
    <property type="term" value="F:DNA binding"/>
    <property type="evidence" value="ECO:0007669"/>
    <property type="project" value="UniProtKB-KW"/>
</dbReference>
<keyword evidence="4" id="KW-0804">Transcription</keyword>
<reference evidence="9" key="1">
    <citation type="submission" date="2025-08" db="UniProtKB">
        <authorList>
            <consortium name="RefSeq"/>
        </authorList>
    </citation>
    <scope>IDENTIFICATION</scope>
    <source>
        <tissue evidence="9">Young leaves</tissue>
    </source>
</reference>
<feature type="compositionally biased region" description="Basic and acidic residues" evidence="6">
    <location>
        <begin position="215"/>
        <end position="243"/>
    </location>
</feature>
<keyword evidence="2" id="KW-0805">Transcription regulation</keyword>
<sequence>MAASVEKDTVNEEIVSVELPAPPGWKKKFFPKQGNSPKKYEVIFITPTGEEFSNKRKLDQYLKSHPGGPASAEFDWGTGETPRRSARISEKAKVISPMESEHPKRKRTSVSKKGLKEIETEPAEVREEKKEVDNQDAGKDETIADAEVKDDDKNETKDEAAEADPPKPDDQLNADNDADIKDADKKENQDEKETKDEAAEAEPPKPDDQLNADNDAEKQEHKITSESEQEKLERNLNEKEPESSKLNLNENLEGAKHDEKIEQPQVEEKNDSTLGETVKPDTLLSDRQEKEQENQKPCEQDIELEGEIKDKAAATEEKNEKHTETNKSIEATENGSHRNDAGEVKP</sequence>
<dbReference type="InterPro" id="IPR016177">
    <property type="entry name" value="DNA-bd_dom_sf"/>
</dbReference>
<evidence type="ECO:0000259" key="7">
    <source>
        <dbReference type="PROSITE" id="PS50982"/>
    </source>
</evidence>
<protein>
    <submittedName>
        <fullName evidence="9">Methyl-CpG-binding domain-containing protein 11-like</fullName>
    </submittedName>
</protein>
<dbReference type="GeneID" id="111450270"/>
<keyword evidence="5" id="KW-0539">Nucleus</keyword>
<dbReference type="KEGG" id="cmos:111450270"/>
<dbReference type="RefSeq" id="XP_022946072.1">
    <property type="nucleotide sequence ID" value="XM_023090304.1"/>
</dbReference>
<feature type="compositionally biased region" description="Basic and acidic residues" evidence="6">
    <location>
        <begin position="335"/>
        <end position="346"/>
    </location>
</feature>
<dbReference type="InterPro" id="IPR001739">
    <property type="entry name" value="Methyl_CpG_DNA-bd"/>
</dbReference>
<dbReference type="Pfam" id="PF01429">
    <property type="entry name" value="MBD"/>
    <property type="match status" value="1"/>
</dbReference>
<evidence type="ECO:0000313" key="8">
    <source>
        <dbReference type="Proteomes" id="UP000504609"/>
    </source>
</evidence>
<feature type="compositionally biased region" description="Basic and acidic residues" evidence="6">
    <location>
        <begin position="306"/>
        <end position="327"/>
    </location>
</feature>
<feature type="compositionally biased region" description="Basic and acidic residues" evidence="6">
    <location>
        <begin position="284"/>
        <end position="299"/>
    </location>
</feature>
<name>A0A6J1G2N9_CUCMO</name>
<evidence type="ECO:0000256" key="6">
    <source>
        <dbReference type="SAM" id="MobiDB-lite"/>
    </source>
</evidence>
<dbReference type="Proteomes" id="UP000504609">
    <property type="component" value="Unplaced"/>
</dbReference>
<dbReference type="SUPFAM" id="SSF54171">
    <property type="entry name" value="DNA-binding domain"/>
    <property type="match status" value="1"/>
</dbReference>